<feature type="chain" id="PRO_5039373625" evidence="5">
    <location>
        <begin position="24"/>
        <end position="329"/>
    </location>
</feature>
<evidence type="ECO:0000256" key="2">
    <source>
        <dbReference type="ARBA" id="ARBA00022729"/>
    </source>
</evidence>
<evidence type="ECO:0000313" key="6">
    <source>
        <dbReference type="EMBL" id="GGE76258.1"/>
    </source>
</evidence>
<evidence type="ECO:0000256" key="5">
    <source>
        <dbReference type="SAM" id="SignalP"/>
    </source>
</evidence>
<dbReference type="PROSITE" id="PS51257">
    <property type="entry name" value="PROKAR_LIPOPROTEIN"/>
    <property type="match status" value="1"/>
</dbReference>
<name>A0A917AV85_9BACI</name>
<evidence type="ECO:0000256" key="3">
    <source>
        <dbReference type="RuleBase" id="RU003512"/>
    </source>
</evidence>
<feature type="signal peptide" evidence="5">
    <location>
        <begin position="1"/>
        <end position="23"/>
    </location>
</feature>
<evidence type="ECO:0000256" key="1">
    <source>
        <dbReference type="ARBA" id="ARBA00022448"/>
    </source>
</evidence>
<comment type="caution">
    <text evidence="6">The sequence shown here is derived from an EMBL/GenBank/DDBJ whole genome shotgun (WGS) entry which is preliminary data.</text>
</comment>
<organism evidence="6 7">
    <name type="scientific">Priestia taiwanensis</name>
    <dbReference type="NCBI Taxonomy" id="1347902"/>
    <lineage>
        <taxon>Bacteria</taxon>
        <taxon>Bacillati</taxon>
        <taxon>Bacillota</taxon>
        <taxon>Bacilli</taxon>
        <taxon>Bacillales</taxon>
        <taxon>Bacillaceae</taxon>
        <taxon>Priestia</taxon>
    </lineage>
</organism>
<keyword evidence="1 3" id="KW-0813">Transport</keyword>
<dbReference type="EMBL" id="BMFK01000002">
    <property type="protein sequence ID" value="GGE76258.1"/>
    <property type="molecule type" value="Genomic_DNA"/>
</dbReference>
<gene>
    <name evidence="6" type="ORF">GCM10007140_27470</name>
</gene>
<dbReference type="InterPro" id="IPR050492">
    <property type="entry name" value="Bact_metal-bind_prot9"/>
</dbReference>
<dbReference type="GO" id="GO:0007155">
    <property type="term" value="P:cell adhesion"/>
    <property type="evidence" value="ECO:0007669"/>
    <property type="project" value="InterPro"/>
</dbReference>
<protein>
    <submittedName>
        <fullName evidence="6">Adhesin</fullName>
    </submittedName>
</protein>
<dbReference type="AlphaFoldDB" id="A0A917AV85"/>
<dbReference type="CDD" id="cd01017">
    <property type="entry name" value="AdcA"/>
    <property type="match status" value="1"/>
</dbReference>
<evidence type="ECO:0000256" key="4">
    <source>
        <dbReference type="SAM" id="MobiDB-lite"/>
    </source>
</evidence>
<dbReference type="InterPro" id="IPR006129">
    <property type="entry name" value="AdhesinB"/>
</dbReference>
<dbReference type="InterPro" id="IPR006128">
    <property type="entry name" value="Lipoprotein_PsaA-like"/>
</dbReference>
<dbReference type="SUPFAM" id="SSF53807">
    <property type="entry name" value="Helical backbone' metal receptor"/>
    <property type="match status" value="1"/>
</dbReference>
<reference evidence="6" key="2">
    <citation type="submission" date="2020-09" db="EMBL/GenBank/DDBJ databases">
        <authorList>
            <person name="Sun Q."/>
            <person name="Zhou Y."/>
        </authorList>
    </citation>
    <scope>NUCLEOTIDE SEQUENCE</scope>
    <source>
        <strain evidence="6">CGMCC 1.12698</strain>
    </source>
</reference>
<keyword evidence="7" id="KW-1185">Reference proteome</keyword>
<dbReference type="RefSeq" id="WP_188389051.1">
    <property type="nucleotide sequence ID" value="NZ_BMFK01000002.1"/>
</dbReference>
<dbReference type="GO" id="GO:0030001">
    <property type="term" value="P:metal ion transport"/>
    <property type="evidence" value="ECO:0007669"/>
    <property type="project" value="InterPro"/>
</dbReference>
<sequence>MNKKIIGMFALLFVMATFFTACSDTEKTSGNTDKVTVYTTIFPLEDLTNKIGGDFVEVKSVYPPGADSHTYEPTQKTMVDIAKSDLFIYNGAGMEGFADKVTDILKNEDTKVIVASDGVDLLKSSDHHHGHEHGEEGHDHNHGKEEEKEEHNHDHGDVDPHLWFDPVAMQKVAENIKNGLVAAMPSQEETFNKNYEDVLAKLQKLDADYKAMVDSAAHKEILVSHAAYGYYEKRYGIKQIPITGISASQEPSQKQLTEIVQLAKEHQLDTILFETLATPKVAEVVKKEIGADSLTLNHIATILEEDKKNNKDYFSLMYENLEILKKAMN</sequence>
<feature type="compositionally biased region" description="Basic and acidic residues" evidence="4">
    <location>
        <begin position="123"/>
        <end position="161"/>
    </location>
</feature>
<dbReference type="PANTHER" id="PTHR42953:SF8">
    <property type="entry name" value="ZINT DOMAIN-CONTAINING PROTEIN"/>
    <property type="match status" value="1"/>
</dbReference>
<comment type="similarity">
    <text evidence="3">Belongs to the bacterial solute-binding protein 9 family.</text>
</comment>
<dbReference type="Proteomes" id="UP000605259">
    <property type="component" value="Unassembled WGS sequence"/>
</dbReference>
<dbReference type="PANTHER" id="PTHR42953">
    <property type="entry name" value="HIGH-AFFINITY ZINC UPTAKE SYSTEM PROTEIN ZNUA-RELATED"/>
    <property type="match status" value="1"/>
</dbReference>
<dbReference type="Pfam" id="PF01297">
    <property type="entry name" value="ZnuA"/>
    <property type="match status" value="1"/>
</dbReference>
<dbReference type="Gene3D" id="3.40.50.1980">
    <property type="entry name" value="Nitrogenase molybdenum iron protein domain"/>
    <property type="match status" value="2"/>
</dbReference>
<evidence type="ECO:0000313" key="7">
    <source>
        <dbReference type="Proteomes" id="UP000605259"/>
    </source>
</evidence>
<proteinExistence type="inferred from homology"/>
<reference evidence="6" key="1">
    <citation type="journal article" date="2014" name="Int. J. Syst. Evol. Microbiol.">
        <title>Complete genome sequence of Corynebacterium casei LMG S-19264T (=DSM 44701T), isolated from a smear-ripened cheese.</title>
        <authorList>
            <consortium name="US DOE Joint Genome Institute (JGI-PGF)"/>
            <person name="Walter F."/>
            <person name="Albersmeier A."/>
            <person name="Kalinowski J."/>
            <person name="Ruckert C."/>
        </authorList>
    </citation>
    <scope>NUCLEOTIDE SEQUENCE</scope>
    <source>
        <strain evidence="6">CGMCC 1.12698</strain>
    </source>
</reference>
<dbReference type="PRINTS" id="PR00690">
    <property type="entry name" value="ADHESNFAMILY"/>
</dbReference>
<dbReference type="GO" id="GO:0046872">
    <property type="term" value="F:metal ion binding"/>
    <property type="evidence" value="ECO:0007669"/>
    <property type="project" value="InterPro"/>
</dbReference>
<dbReference type="PRINTS" id="PR00691">
    <property type="entry name" value="ADHESINB"/>
</dbReference>
<dbReference type="InterPro" id="IPR006127">
    <property type="entry name" value="ZnuA-like"/>
</dbReference>
<accession>A0A917AV85</accession>
<keyword evidence="2 5" id="KW-0732">Signal</keyword>
<feature type="region of interest" description="Disordered" evidence="4">
    <location>
        <begin position="122"/>
        <end position="161"/>
    </location>
</feature>